<evidence type="ECO:0000313" key="3">
    <source>
        <dbReference type="Proteomes" id="UP000243459"/>
    </source>
</evidence>
<feature type="compositionally biased region" description="Basic and acidic residues" evidence="1">
    <location>
        <begin position="90"/>
        <end position="111"/>
    </location>
</feature>
<protein>
    <submittedName>
        <fullName evidence="2">Uncharacterized protein</fullName>
    </submittedName>
</protein>
<dbReference type="Gramene" id="ONK73056">
    <property type="protein sequence ID" value="ONK73056"/>
    <property type="gene ID" value="A4U43_C04F26690"/>
</dbReference>
<name>A0A5P1F3T4_ASPOF</name>
<accession>A0A5P1F3T4</accession>
<keyword evidence="3" id="KW-1185">Reference proteome</keyword>
<evidence type="ECO:0000256" key="1">
    <source>
        <dbReference type="SAM" id="MobiDB-lite"/>
    </source>
</evidence>
<dbReference type="AlphaFoldDB" id="A0A5P1F3T4"/>
<reference evidence="3" key="1">
    <citation type="journal article" date="2017" name="Nat. Commun.">
        <title>The asparagus genome sheds light on the origin and evolution of a young Y chromosome.</title>
        <authorList>
            <person name="Harkess A."/>
            <person name="Zhou J."/>
            <person name="Xu C."/>
            <person name="Bowers J.E."/>
            <person name="Van der Hulst R."/>
            <person name="Ayyampalayam S."/>
            <person name="Mercati F."/>
            <person name="Riccardi P."/>
            <person name="McKain M.R."/>
            <person name="Kakrana A."/>
            <person name="Tang H."/>
            <person name="Ray J."/>
            <person name="Groenendijk J."/>
            <person name="Arikit S."/>
            <person name="Mathioni S.M."/>
            <person name="Nakano M."/>
            <person name="Shan H."/>
            <person name="Telgmann-Rauber A."/>
            <person name="Kanno A."/>
            <person name="Yue Z."/>
            <person name="Chen H."/>
            <person name="Li W."/>
            <person name="Chen Y."/>
            <person name="Xu X."/>
            <person name="Zhang Y."/>
            <person name="Luo S."/>
            <person name="Chen H."/>
            <person name="Gao J."/>
            <person name="Mao Z."/>
            <person name="Pires J.C."/>
            <person name="Luo M."/>
            <person name="Kudrna D."/>
            <person name="Wing R.A."/>
            <person name="Meyers B.C."/>
            <person name="Yi K."/>
            <person name="Kong H."/>
            <person name="Lavrijsen P."/>
            <person name="Sunseri F."/>
            <person name="Falavigna A."/>
            <person name="Ye Y."/>
            <person name="Leebens-Mack J.H."/>
            <person name="Chen G."/>
        </authorList>
    </citation>
    <scope>NUCLEOTIDE SEQUENCE [LARGE SCALE GENOMIC DNA]</scope>
    <source>
        <strain evidence="3">cv. DH0086</strain>
    </source>
</reference>
<feature type="region of interest" description="Disordered" evidence="1">
    <location>
        <begin position="83"/>
        <end position="111"/>
    </location>
</feature>
<evidence type="ECO:0000313" key="2">
    <source>
        <dbReference type="EMBL" id="ONK73056.1"/>
    </source>
</evidence>
<gene>
    <name evidence="2" type="ORF">A4U43_C04F26690</name>
</gene>
<sequence>MQTPICTPVPPTSLKHKGETEVIISHKKSVKRIYHEEVAAGGMTTKAVGEWSSLARTDPVGVLVLPRPPTLEQVDHLTDVTMHTGEEEEAPVHEKVPSQREEKPIPEEATT</sequence>
<organism evidence="2 3">
    <name type="scientific">Asparagus officinalis</name>
    <name type="common">Garden asparagus</name>
    <dbReference type="NCBI Taxonomy" id="4686"/>
    <lineage>
        <taxon>Eukaryota</taxon>
        <taxon>Viridiplantae</taxon>
        <taxon>Streptophyta</taxon>
        <taxon>Embryophyta</taxon>
        <taxon>Tracheophyta</taxon>
        <taxon>Spermatophyta</taxon>
        <taxon>Magnoliopsida</taxon>
        <taxon>Liliopsida</taxon>
        <taxon>Asparagales</taxon>
        <taxon>Asparagaceae</taxon>
        <taxon>Asparagoideae</taxon>
        <taxon>Asparagus</taxon>
    </lineage>
</organism>
<proteinExistence type="predicted"/>
<dbReference type="Proteomes" id="UP000243459">
    <property type="component" value="Chromosome 4"/>
</dbReference>
<dbReference type="EMBL" id="CM007384">
    <property type="protein sequence ID" value="ONK73056.1"/>
    <property type="molecule type" value="Genomic_DNA"/>
</dbReference>